<dbReference type="InterPro" id="IPR036710">
    <property type="entry name" value="RNA_pol_Rpb5_N_sf"/>
</dbReference>
<dbReference type="SUPFAM" id="SSF55287">
    <property type="entry name" value="RPB5-like RNA polymerase subunit"/>
    <property type="match status" value="1"/>
</dbReference>
<organism evidence="5">
    <name type="scientific">Pithovirus LCPAC302</name>
    <dbReference type="NCBI Taxonomy" id="2506593"/>
    <lineage>
        <taxon>Viruses</taxon>
        <taxon>Pithoviruses</taxon>
    </lineage>
</organism>
<feature type="domain" description="RNA polymerase Rpb5 N-terminal" evidence="4">
    <location>
        <begin position="9"/>
        <end position="85"/>
    </location>
</feature>
<dbReference type="GO" id="GO:0003899">
    <property type="term" value="F:DNA-directed RNA polymerase activity"/>
    <property type="evidence" value="ECO:0007669"/>
    <property type="project" value="InterPro"/>
</dbReference>
<feature type="domain" description="RNA polymerase subunit H/Rpb5 C-terminal" evidence="3">
    <location>
        <begin position="144"/>
        <end position="204"/>
    </location>
</feature>
<evidence type="ECO:0000259" key="3">
    <source>
        <dbReference type="Pfam" id="PF01191"/>
    </source>
</evidence>
<evidence type="ECO:0000256" key="2">
    <source>
        <dbReference type="ARBA" id="ARBA00025765"/>
    </source>
</evidence>
<proteinExistence type="inferred from homology"/>
<protein>
    <submittedName>
        <fullName evidence="5">DNA-directed RNA polymerase subunit 5</fullName>
    </submittedName>
</protein>
<dbReference type="InterPro" id="IPR000783">
    <property type="entry name" value="RNA_pol_subH/Rpb5_C"/>
</dbReference>
<dbReference type="GO" id="GO:0000428">
    <property type="term" value="C:DNA-directed RNA polymerase complex"/>
    <property type="evidence" value="ECO:0007669"/>
    <property type="project" value="UniProtKB-KW"/>
</dbReference>
<dbReference type="GO" id="GO:0042797">
    <property type="term" value="P:tRNA transcription by RNA polymerase III"/>
    <property type="evidence" value="ECO:0007669"/>
    <property type="project" value="TreeGrafter"/>
</dbReference>
<dbReference type="PANTHER" id="PTHR10535:SF0">
    <property type="entry name" value="DNA-DIRECTED RNA POLYMERASES I, II, AND III SUBUNIT RPABC1"/>
    <property type="match status" value="1"/>
</dbReference>
<comment type="similarity">
    <text evidence="2">Belongs to the archaeal Rpo5/eukaryotic RPB5 RNA polymerase subunit family.</text>
</comment>
<dbReference type="GO" id="GO:0006362">
    <property type="term" value="P:transcription elongation by RNA polymerase I"/>
    <property type="evidence" value="ECO:0007669"/>
    <property type="project" value="TreeGrafter"/>
</dbReference>
<evidence type="ECO:0000313" key="5">
    <source>
        <dbReference type="EMBL" id="QBK91460.1"/>
    </source>
</evidence>
<name>A0A481Z8I5_9VIRU</name>
<dbReference type="Gene3D" id="3.90.940.20">
    <property type="entry name" value="RPB5-like RNA polymerase subunit"/>
    <property type="match status" value="1"/>
</dbReference>
<evidence type="ECO:0000259" key="4">
    <source>
        <dbReference type="Pfam" id="PF03871"/>
    </source>
</evidence>
<dbReference type="GO" id="GO:0003677">
    <property type="term" value="F:DNA binding"/>
    <property type="evidence" value="ECO:0007669"/>
    <property type="project" value="InterPro"/>
</dbReference>
<dbReference type="EMBL" id="MK500538">
    <property type="protein sequence ID" value="QBK91460.1"/>
    <property type="molecule type" value="Genomic_DNA"/>
</dbReference>
<keyword evidence="5" id="KW-0240">DNA-directed RNA polymerase</keyword>
<reference evidence="5" key="1">
    <citation type="journal article" date="2019" name="MBio">
        <title>Virus Genomes from Deep Sea Sediments Expand the Ocean Megavirome and Support Independent Origins of Viral Gigantism.</title>
        <authorList>
            <person name="Backstrom D."/>
            <person name="Yutin N."/>
            <person name="Jorgensen S.L."/>
            <person name="Dharamshi J."/>
            <person name="Homa F."/>
            <person name="Zaremba-Niedwiedzka K."/>
            <person name="Spang A."/>
            <person name="Wolf Y.I."/>
            <person name="Koonin E.V."/>
            <person name="Ettema T.J."/>
        </authorList>
    </citation>
    <scope>NUCLEOTIDE SEQUENCE</scope>
</reference>
<keyword evidence="1" id="KW-0804">Transcription</keyword>
<dbReference type="Pfam" id="PF01191">
    <property type="entry name" value="RNA_pol_Rpb5_C"/>
    <property type="match status" value="1"/>
</dbReference>
<dbReference type="InterPro" id="IPR014381">
    <property type="entry name" value="Arch_Rpo5/euc_Rpb5"/>
</dbReference>
<dbReference type="Pfam" id="PF03871">
    <property type="entry name" value="RNA_pol_Rpb5_N"/>
    <property type="match status" value="1"/>
</dbReference>
<dbReference type="InterPro" id="IPR005571">
    <property type="entry name" value="RNA_pol_Rpb5_N"/>
</dbReference>
<sequence length="221" mass="25356">MTDIDPEISARLFEIKKNQLKMVESRGYNIDRERGILELGLDQFLSTYVPFAKQKKKSFRSVMTNVYEKADGQRILVYFADVPSASTQLGVNEIGDAIVDMNTYKLHNAVIITPKDLSPSAKKHIDGLVAYNIQLFLEEEMSYDPTEHFLVPKHIPLTVEEQRDFLTKNNISFDQLPIILTSDIIARYYGLRGGQVVRIERENMYQTMILKSVSYKAIKEA</sequence>
<accession>A0A481Z8I5</accession>
<dbReference type="PIRSF" id="PIRSF000747">
    <property type="entry name" value="RPB5"/>
    <property type="match status" value="1"/>
</dbReference>
<dbReference type="PANTHER" id="PTHR10535">
    <property type="entry name" value="DNA-DIRECTED RNA POLYMERASES I, II, AND III SUBUNIT RPABC1"/>
    <property type="match status" value="1"/>
</dbReference>
<dbReference type="GO" id="GO:0006366">
    <property type="term" value="P:transcription by RNA polymerase II"/>
    <property type="evidence" value="ECO:0007669"/>
    <property type="project" value="TreeGrafter"/>
</dbReference>
<dbReference type="Gene3D" id="3.40.1340.10">
    <property type="entry name" value="RNA polymerase, Rpb5, N-terminal domain"/>
    <property type="match status" value="1"/>
</dbReference>
<dbReference type="InterPro" id="IPR035913">
    <property type="entry name" value="RPB5-like_sf"/>
</dbReference>
<evidence type="ECO:0000256" key="1">
    <source>
        <dbReference type="ARBA" id="ARBA00023163"/>
    </source>
</evidence>
<dbReference type="SUPFAM" id="SSF53036">
    <property type="entry name" value="Eukaryotic RPB5 N-terminal domain"/>
    <property type="match status" value="1"/>
</dbReference>
<gene>
    <name evidence="5" type="ORF">LCPAC302_00800</name>
</gene>